<keyword evidence="7" id="KW-1185">Reference proteome</keyword>
<dbReference type="InterPro" id="IPR000524">
    <property type="entry name" value="Tscrpt_reg_HTH_GntR"/>
</dbReference>
<gene>
    <name evidence="6" type="ORF">MMF93_02495</name>
</gene>
<dbReference type="Proteomes" id="UP001202244">
    <property type="component" value="Chromosome"/>
</dbReference>
<protein>
    <submittedName>
        <fullName evidence="6">GntR family transcriptional regulator</fullName>
    </submittedName>
</protein>
<dbReference type="InterPro" id="IPR036390">
    <property type="entry name" value="WH_DNA-bd_sf"/>
</dbReference>
<organism evidence="6 7">
    <name type="scientific">Streptomyces tubbatahanensis</name>
    <dbReference type="NCBI Taxonomy" id="2923272"/>
    <lineage>
        <taxon>Bacteria</taxon>
        <taxon>Bacillati</taxon>
        <taxon>Actinomycetota</taxon>
        <taxon>Actinomycetes</taxon>
        <taxon>Kitasatosporales</taxon>
        <taxon>Streptomycetaceae</taxon>
        <taxon>Streptomyces</taxon>
    </lineage>
</organism>
<feature type="compositionally biased region" description="Basic and acidic residues" evidence="4">
    <location>
        <begin position="185"/>
        <end position="199"/>
    </location>
</feature>
<dbReference type="Gene3D" id="1.10.10.10">
    <property type="entry name" value="Winged helix-like DNA-binding domain superfamily/Winged helix DNA-binding domain"/>
    <property type="match status" value="1"/>
</dbReference>
<name>A0ABY3XM42_9ACTN</name>
<dbReference type="PANTHER" id="PTHR44846:SF17">
    <property type="entry name" value="GNTR-FAMILY TRANSCRIPTIONAL REGULATOR"/>
    <property type="match status" value="1"/>
</dbReference>
<evidence type="ECO:0000313" key="6">
    <source>
        <dbReference type="EMBL" id="UNS95465.1"/>
    </source>
</evidence>
<dbReference type="PRINTS" id="PR00035">
    <property type="entry name" value="HTHGNTR"/>
</dbReference>
<keyword evidence="1" id="KW-0805">Transcription regulation</keyword>
<evidence type="ECO:0000259" key="5">
    <source>
        <dbReference type="PROSITE" id="PS50949"/>
    </source>
</evidence>
<dbReference type="InterPro" id="IPR050679">
    <property type="entry name" value="Bact_HTH_transcr_reg"/>
</dbReference>
<dbReference type="RefSeq" id="WP_242749156.1">
    <property type="nucleotide sequence ID" value="NZ_CP093846.1"/>
</dbReference>
<reference evidence="6 7" key="1">
    <citation type="journal article" date="2023" name="Microbiol. Spectr.">
        <title>Synergy between Genome Mining, Metabolomics, and Bioinformatics Uncovers Antibacterial Chlorinated Carbazole Alkaloids and Their Biosynthetic Gene Cluster from Streptomyces tubbatahanensis sp. nov., a Novel Actinomycete Isolated from Sulu Sea, Philippines.</title>
        <authorList>
            <person name="Tenebro C.P."/>
            <person name="Trono D.J.V.L."/>
            <person name="Balida L.A.P."/>
            <person name="Bayog L.K.A."/>
            <person name="Bruna J.R."/>
            <person name="Sabido E.M."/>
            <person name="Caspe D.P.C."/>
            <person name="de Los Santos E.L.C."/>
            <person name="Saludes J.P."/>
            <person name="Dalisay D.S."/>
        </authorList>
    </citation>
    <scope>NUCLEOTIDE SEQUENCE [LARGE SCALE GENOMIC DNA]</scope>
    <source>
        <strain evidence="6 7">DSD3025</strain>
    </source>
</reference>
<evidence type="ECO:0000256" key="2">
    <source>
        <dbReference type="ARBA" id="ARBA00023125"/>
    </source>
</evidence>
<dbReference type="EMBL" id="CP093846">
    <property type="protein sequence ID" value="UNS95465.1"/>
    <property type="molecule type" value="Genomic_DNA"/>
</dbReference>
<dbReference type="Pfam" id="PF00392">
    <property type="entry name" value="GntR"/>
    <property type="match status" value="1"/>
</dbReference>
<proteinExistence type="predicted"/>
<dbReference type="InterPro" id="IPR028978">
    <property type="entry name" value="Chorismate_lyase_/UTRA_dom_sf"/>
</dbReference>
<feature type="region of interest" description="Disordered" evidence="4">
    <location>
        <begin position="171"/>
        <end position="219"/>
    </location>
</feature>
<dbReference type="PROSITE" id="PS50949">
    <property type="entry name" value="HTH_GNTR"/>
    <property type="match status" value="1"/>
</dbReference>
<dbReference type="SMART" id="SM00345">
    <property type="entry name" value="HTH_GNTR"/>
    <property type="match status" value="1"/>
</dbReference>
<dbReference type="CDD" id="cd07377">
    <property type="entry name" value="WHTH_GntR"/>
    <property type="match status" value="1"/>
</dbReference>
<dbReference type="SUPFAM" id="SSF46785">
    <property type="entry name" value="Winged helix' DNA-binding domain"/>
    <property type="match status" value="1"/>
</dbReference>
<keyword evidence="3" id="KW-0804">Transcription</keyword>
<dbReference type="InterPro" id="IPR036388">
    <property type="entry name" value="WH-like_DNA-bd_sf"/>
</dbReference>
<sequence length="298" mass="30653">MPRQGDRRHSPRVKLYQRIVAAIDDGTFPPGAKLPPEPELAAQLGVSRSGLREVLILLQEDGVITRRQGSGSVVNQPPPAPGLERLLPVETLLGPGARRCRRLAVEWEEPTDFSGYHLRMAPAERACFWETVVDVDGAPACFAHEWAADESALRAAAGPALVAALGTAPAGPGPTAAGATAAGAGDRDGAADASEKPEGGAKPGGRGAPRGSGSPDGREPGCTMLAAFLHSGAASLLTARSTLGATVLGTERGRAVSRPPETPALLLTQTVTAAGRPVMAAKYLFPAGAPLLSLTPRR</sequence>
<evidence type="ECO:0000256" key="4">
    <source>
        <dbReference type="SAM" id="MobiDB-lite"/>
    </source>
</evidence>
<feature type="compositionally biased region" description="Gly residues" evidence="4">
    <location>
        <begin position="201"/>
        <end position="210"/>
    </location>
</feature>
<accession>A0ABY3XM42</accession>
<feature type="compositionally biased region" description="Low complexity" evidence="4">
    <location>
        <begin position="171"/>
        <end position="184"/>
    </location>
</feature>
<dbReference type="SUPFAM" id="SSF64288">
    <property type="entry name" value="Chorismate lyase-like"/>
    <property type="match status" value="1"/>
</dbReference>
<dbReference type="PANTHER" id="PTHR44846">
    <property type="entry name" value="MANNOSYL-D-GLYCERATE TRANSPORT/METABOLISM SYSTEM REPRESSOR MNGR-RELATED"/>
    <property type="match status" value="1"/>
</dbReference>
<feature type="domain" description="HTH gntR-type" evidence="5">
    <location>
        <begin position="9"/>
        <end position="77"/>
    </location>
</feature>
<evidence type="ECO:0000256" key="3">
    <source>
        <dbReference type="ARBA" id="ARBA00023163"/>
    </source>
</evidence>
<keyword evidence="2" id="KW-0238">DNA-binding</keyword>
<evidence type="ECO:0000313" key="7">
    <source>
        <dbReference type="Proteomes" id="UP001202244"/>
    </source>
</evidence>
<evidence type="ECO:0000256" key="1">
    <source>
        <dbReference type="ARBA" id="ARBA00023015"/>
    </source>
</evidence>